<evidence type="ECO:0000256" key="4">
    <source>
        <dbReference type="ARBA" id="ARBA00022475"/>
    </source>
</evidence>
<comment type="subcellular location">
    <subcellularLocation>
        <location evidence="1">Cell membrane</location>
        <topology evidence="1">Multi-pass membrane protein</topology>
    </subcellularLocation>
</comment>
<feature type="transmembrane region" description="Helical" evidence="11">
    <location>
        <begin position="267"/>
        <end position="289"/>
    </location>
</feature>
<dbReference type="InterPro" id="IPR045863">
    <property type="entry name" value="CorA_TM1_TM2"/>
</dbReference>
<dbReference type="GO" id="GO:0000287">
    <property type="term" value="F:magnesium ion binding"/>
    <property type="evidence" value="ECO:0007669"/>
    <property type="project" value="TreeGrafter"/>
</dbReference>
<keyword evidence="5" id="KW-0997">Cell inner membrane</keyword>
<evidence type="ECO:0000313" key="12">
    <source>
        <dbReference type="EMBL" id="KPD02410.1"/>
    </source>
</evidence>
<organism evidence="12 13">
    <name type="scientific">Moellerella wisconsensis ATCC 35017</name>
    <dbReference type="NCBI Taxonomy" id="1354267"/>
    <lineage>
        <taxon>Bacteria</taxon>
        <taxon>Pseudomonadati</taxon>
        <taxon>Pseudomonadota</taxon>
        <taxon>Gammaproteobacteria</taxon>
        <taxon>Enterobacterales</taxon>
        <taxon>Morganellaceae</taxon>
        <taxon>Moellerella</taxon>
    </lineage>
</organism>
<dbReference type="InterPro" id="IPR045861">
    <property type="entry name" value="CorA_cytoplasmic_dom"/>
</dbReference>
<dbReference type="GO" id="GO:0015087">
    <property type="term" value="F:cobalt ion transmembrane transporter activity"/>
    <property type="evidence" value="ECO:0007669"/>
    <property type="project" value="TreeGrafter"/>
</dbReference>
<keyword evidence="4" id="KW-1003">Cell membrane</keyword>
<dbReference type="Pfam" id="PF01544">
    <property type="entry name" value="CorA"/>
    <property type="match status" value="1"/>
</dbReference>
<evidence type="ECO:0000256" key="1">
    <source>
        <dbReference type="ARBA" id="ARBA00004651"/>
    </source>
</evidence>
<dbReference type="GO" id="GO:0015095">
    <property type="term" value="F:magnesium ion transmembrane transporter activity"/>
    <property type="evidence" value="ECO:0007669"/>
    <property type="project" value="TreeGrafter"/>
</dbReference>
<dbReference type="PANTHER" id="PTHR46494">
    <property type="entry name" value="CORA FAMILY METAL ION TRANSPORTER (EUROFUNG)"/>
    <property type="match status" value="1"/>
</dbReference>
<dbReference type="Gene3D" id="3.30.460.20">
    <property type="entry name" value="CorA soluble domain-like"/>
    <property type="match status" value="1"/>
</dbReference>
<dbReference type="OrthoDB" id="9803484at2"/>
<evidence type="ECO:0008006" key="14">
    <source>
        <dbReference type="Google" id="ProtNLM"/>
    </source>
</evidence>
<evidence type="ECO:0000256" key="10">
    <source>
        <dbReference type="ARBA" id="ARBA00023136"/>
    </source>
</evidence>
<dbReference type="SUPFAM" id="SSF144083">
    <property type="entry name" value="Magnesium transport protein CorA, transmembrane region"/>
    <property type="match status" value="1"/>
</dbReference>
<evidence type="ECO:0000256" key="7">
    <source>
        <dbReference type="ARBA" id="ARBA00022833"/>
    </source>
</evidence>
<gene>
    <name evidence="12" type="ORF">M992_2122</name>
</gene>
<dbReference type="PANTHER" id="PTHR46494:SF3">
    <property type="entry name" value="ZINC TRANSPORT PROTEIN ZNTB"/>
    <property type="match status" value="1"/>
</dbReference>
<dbReference type="Proteomes" id="UP000053226">
    <property type="component" value="Unassembled WGS sequence"/>
</dbReference>
<keyword evidence="13" id="KW-1185">Reference proteome</keyword>
<keyword evidence="9" id="KW-0406">Ion transport</keyword>
<dbReference type="NCBIfam" id="NF007092">
    <property type="entry name" value="PRK09546.1"/>
    <property type="match status" value="1"/>
</dbReference>
<dbReference type="SUPFAM" id="SSF143865">
    <property type="entry name" value="CorA soluble domain-like"/>
    <property type="match status" value="1"/>
</dbReference>
<dbReference type="EMBL" id="LGAA01000019">
    <property type="protein sequence ID" value="KPD02410.1"/>
    <property type="molecule type" value="Genomic_DNA"/>
</dbReference>
<evidence type="ECO:0000256" key="2">
    <source>
        <dbReference type="ARBA" id="ARBA00009765"/>
    </source>
</evidence>
<keyword evidence="8 11" id="KW-1133">Transmembrane helix</keyword>
<proteinExistence type="inferred from homology"/>
<evidence type="ECO:0000313" key="13">
    <source>
        <dbReference type="Proteomes" id="UP000053226"/>
    </source>
</evidence>
<evidence type="ECO:0000256" key="11">
    <source>
        <dbReference type="SAM" id="Phobius"/>
    </source>
</evidence>
<evidence type="ECO:0000256" key="3">
    <source>
        <dbReference type="ARBA" id="ARBA00022448"/>
    </source>
</evidence>
<dbReference type="AlphaFoldDB" id="A0A0N0I9W7"/>
<sequence>MATIYGSLFQNSDPVHGFQLDGRGGVLPIDLNASATQNNPFWLHYDYKNQQSKQWIQQTDLLNDTAKAALSGEEGRWRILRAGDGLLLTLQTLNNNPGHSPEQLVAFRIFINNRLVISSRHRKVQSLETVVSEFSMGNGAESTADWLVETADAVTDEISEFTDTLHDRLISIEDSLLHDQIPERGELALLRKQIIVIRRYMAPQRDVFSRLATEKLLWVDDASRLRMQEISDRLGRCIEDLDGFVSRTAIIADEISSMMTEMMNRRIYTMSMLAMVFLPTTFLTGLFGVNLGGIPGNEFRFGFSLFCILLTCLIGIVVWWLRKSRWL</sequence>
<accession>A0A0N0I9W7</accession>
<reference evidence="12 13" key="1">
    <citation type="submission" date="2015-07" db="EMBL/GenBank/DDBJ databases">
        <title>ATOL: Assembling a taxonomically balanced genome-scale reconstruction of the evolutionary history of the Enterobacteriaceae.</title>
        <authorList>
            <person name="Plunkett G.III."/>
            <person name="Neeno-Eckwall E.C."/>
            <person name="Glasner J.D."/>
            <person name="Perna N.T."/>
        </authorList>
    </citation>
    <scope>NUCLEOTIDE SEQUENCE [LARGE SCALE GENOMIC DNA]</scope>
    <source>
        <strain evidence="12 13">ATCC 35017</strain>
    </source>
</reference>
<dbReference type="Gene3D" id="1.20.58.340">
    <property type="entry name" value="Magnesium transport protein CorA, transmembrane region"/>
    <property type="match status" value="2"/>
</dbReference>
<keyword evidence="3" id="KW-0813">Transport</keyword>
<evidence type="ECO:0000256" key="5">
    <source>
        <dbReference type="ARBA" id="ARBA00022519"/>
    </source>
</evidence>
<evidence type="ECO:0000256" key="8">
    <source>
        <dbReference type="ARBA" id="ARBA00022989"/>
    </source>
</evidence>
<name>A0A0N0I9W7_9GAMM</name>
<evidence type="ECO:0000256" key="9">
    <source>
        <dbReference type="ARBA" id="ARBA00023065"/>
    </source>
</evidence>
<evidence type="ECO:0000256" key="6">
    <source>
        <dbReference type="ARBA" id="ARBA00022692"/>
    </source>
</evidence>
<comment type="caution">
    <text evidence="12">The sequence shown here is derived from an EMBL/GenBank/DDBJ whole genome shotgun (WGS) entry which is preliminary data.</text>
</comment>
<comment type="similarity">
    <text evidence="2">Belongs to the CorA metal ion transporter (MIT) (TC 1.A.35) family.</text>
</comment>
<dbReference type="GO" id="GO:0005886">
    <property type="term" value="C:plasma membrane"/>
    <property type="evidence" value="ECO:0007669"/>
    <property type="project" value="UniProtKB-SubCell"/>
</dbReference>
<feature type="transmembrane region" description="Helical" evidence="11">
    <location>
        <begin position="301"/>
        <end position="321"/>
    </location>
</feature>
<keyword evidence="10 11" id="KW-0472">Membrane</keyword>
<keyword evidence="6 11" id="KW-0812">Transmembrane</keyword>
<dbReference type="GO" id="GO:0050897">
    <property type="term" value="F:cobalt ion binding"/>
    <property type="evidence" value="ECO:0007669"/>
    <property type="project" value="TreeGrafter"/>
</dbReference>
<dbReference type="CDD" id="cd12833">
    <property type="entry name" value="ZntB-like_1"/>
    <property type="match status" value="1"/>
</dbReference>
<dbReference type="RefSeq" id="WP_053908580.1">
    <property type="nucleotide sequence ID" value="NZ_CAWMUS010000019.1"/>
</dbReference>
<protein>
    <recommendedName>
        <fullName evidence="14">Zinc transporter ZntB</fullName>
    </recommendedName>
</protein>
<dbReference type="InterPro" id="IPR002523">
    <property type="entry name" value="MgTranspt_CorA/ZnTranspt_ZntB"/>
</dbReference>
<keyword evidence="7" id="KW-0862">Zinc</keyword>